<reference evidence="1" key="1">
    <citation type="submission" date="2020-07" db="EMBL/GenBank/DDBJ databases">
        <title>Severe corrosion of carbon steel in oil field produced water can be linked to methanogenic archaea containing a special type of NiFe hydrogenase.</title>
        <authorList>
            <person name="Lahme S."/>
            <person name="Mand J."/>
            <person name="Longwell J."/>
            <person name="Smith R."/>
            <person name="Enning D."/>
        </authorList>
    </citation>
    <scope>NUCLEOTIDE SEQUENCE</scope>
    <source>
        <strain evidence="1">MIC098Bin6</strain>
    </source>
</reference>
<proteinExistence type="predicted"/>
<name>A0A931CTG3_9BACT</name>
<evidence type="ECO:0000313" key="1">
    <source>
        <dbReference type="EMBL" id="MBG0780383.1"/>
    </source>
</evidence>
<sequence>MCEQTCGCQNPVELKGRPEDCTPEQIRKCHGDEAQHPCTCPTDNTARTEGRDDS</sequence>
<protein>
    <submittedName>
        <fullName evidence="1">Uncharacterized protein</fullName>
    </submittedName>
</protein>
<dbReference type="EMBL" id="JACCQK010000703">
    <property type="protein sequence ID" value="MBG0780383.1"/>
    <property type="molecule type" value="Genomic_DNA"/>
</dbReference>
<organism evidence="1 2">
    <name type="scientific">Desulfotignum balticum</name>
    <dbReference type="NCBI Taxonomy" id="115781"/>
    <lineage>
        <taxon>Bacteria</taxon>
        <taxon>Pseudomonadati</taxon>
        <taxon>Thermodesulfobacteriota</taxon>
        <taxon>Desulfobacteria</taxon>
        <taxon>Desulfobacterales</taxon>
        <taxon>Desulfobacteraceae</taxon>
        <taxon>Desulfotignum</taxon>
    </lineage>
</organism>
<evidence type="ECO:0000313" key="2">
    <source>
        <dbReference type="Proteomes" id="UP000706172"/>
    </source>
</evidence>
<dbReference type="Proteomes" id="UP000706172">
    <property type="component" value="Unassembled WGS sequence"/>
</dbReference>
<dbReference type="AlphaFoldDB" id="A0A931CTG3"/>
<accession>A0A931CTG3</accession>
<comment type="caution">
    <text evidence="1">The sequence shown here is derived from an EMBL/GenBank/DDBJ whole genome shotgun (WGS) entry which is preliminary data.</text>
</comment>
<gene>
    <name evidence="1" type="ORF">H0S81_10720</name>
</gene>